<dbReference type="InterPro" id="IPR011856">
    <property type="entry name" value="tRNA_endonuc-like_dom_sf"/>
</dbReference>
<dbReference type="PANTHER" id="PTHR28582:SF1">
    <property type="entry name" value="TRNA-SPLICING ENDONUCLEASE SUBUNIT SEN15"/>
    <property type="match status" value="1"/>
</dbReference>
<evidence type="ECO:0000313" key="4">
    <source>
        <dbReference type="EMBL" id="THU91144.1"/>
    </source>
</evidence>
<dbReference type="GO" id="GO:0006388">
    <property type="term" value="P:tRNA splicing, via endonucleolytic cleavage and ligation"/>
    <property type="evidence" value="ECO:0007669"/>
    <property type="project" value="InterPro"/>
</dbReference>
<reference evidence="4 5" key="1">
    <citation type="journal article" date="2019" name="Nat. Ecol. Evol.">
        <title>Megaphylogeny resolves global patterns of mushroom evolution.</title>
        <authorList>
            <person name="Varga T."/>
            <person name="Krizsan K."/>
            <person name="Foldi C."/>
            <person name="Dima B."/>
            <person name="Sanchez-Garcia M."/>
            <person name="Sanchez-Ramirez S."/>
            <person name="Szollosi G.J."/>
            <person name="Szarkandi J.G."/>
            <person name="Papp V."/>
            <person name="Albert L."/>
            <person name="Andreopoulos W."/>
            <person name="Angelini C."/>
            <person name="Antonin V."/>
            <person name="Barry K.W."/>
            <person name="Bougher N.L."/>
            <person name="Buchanan P."/>
            <person name="Buyck B."/>
            <person name="Bense V."/>
            <person name="Catcheside P."/>
            <person name="Chovatia M."/>
            <person name="Cooper J."/>
            <person name="Damon W."/>
            <person name="Desjardin D."/>
            <person name="Finy P."/>
            <person name="Geml J."/>
            <person name="Haridas S."/>
            <person name="Hughes K."/>
            <person name="Justo A."/>
            <person name="Karasinski D."/>
            <person name="Kautmanova I."/>
            <person name="Kiss B."/>
            <person name="Kocsube S."/>
            <person name="Kotiranta H."/>
            <person name="LaButti K.M."/>
            <person name="Lechner B.E."/>
            <person name="Liimatainen K."/>
            <person name="Lipzen A."/>
            <person name="Lukacs Z."/>
            <person name="Mihaltcheva S."/>
            <person name="Morgado L.N."/>
            <person name="Niskanen T."/>
            <person name="Noordeloos M.E."/>
            <person name="Ohm R.A."/>
            <person name="Ortiz-Santana B."/>
            <person name="Ovrebo C."/>
            <person name="Racz N."/>
            <person name="Riley R."/>
            <person name="Savchenko A."/>
            <person name="Shiryaev A."/>
            <person name="Soop K."/>
            <person name="Spirin V."/>
            <person name="Szebenyi C."/>
            <person name="Tomsovsky M."/>
            <person name="Tulloss R.E."/>
            <person name="Uehling J."/>
            <person name="Grigoriev I.V."/>
            <person name="Vagvolgyi C."/>
            <person name="Papp T."/>
            <person name="Martin F.M."/>
            <person name="Miettinen O."/>
            <person name="Hibbett D.S."/>
            <person name="Nagy L.G."/>
        </authorList>
    </citation>
    <scope>NUCLEOTIDE SEQUENCE [LARGE SCALE GENOMIC DNA]</scope>
    <source>
        <strain evidence="4 5">CBS 962.96</strain>
    </source>
</reference>
<accession>A0A4S8LPA5</accession>
<name>A0A4S8LPA5_DENBC</name>
<sequence length="133" mass="14794">METHPSYPQLSLLVSKYPSTAGSLFQTYNDLLLGKFYNAVKSQQWRDLQIVDLGEPCNRASLQGRRPAHIAVEDVDALLHVVPCFMSETISLSWISDVFKALSNPESIYLAIATEDSSIVYYKLSSGIVKPVV</sequence>
<feature type="domain" description="tRNA-splicing endonuclease subunit Sen15" evidence="3">
    <location>
        <begin position="38"/>
        <end position="131"/>
    </location>
</feature>
<organism evidence="4 5">
    <name type="scientific">Dendrothele bispora (strain CBS 962.96)</name>
    <dbReference type="NCBI Taxonomy" id="1314807"/>
    <lineage>
        <taxon>Eukaryota</taxon>
        <taxon>Fungi</taxon>
        <taxon>Dikarya</taxon>
        <taxon>Basidiomycota</taxon>
        <taxon>Agaricomycotina</taxon>
        <taxon>Agaricomycetes</taxon>
        <taxon>Agaricomycetidae</taxon>
        <taxon>Agaricales</taxon>
        <taxon>Agaricales incertae sedis</taxon>
        <taxon>Dendrothele</taxon>
    </lineage>
</organism>
<gene>
    <name evidence="4" type="ORF">K435DRAFT_674626</name>
</gene>
<dbReference type="OrthoDB" id="10002170at2759"/>
<dbReference type="AlphaFoldDB" id="A0A4S8LPA5"/>
<dbReference type="GO" id="GO:0005634">
    <property type="term" value="C:nucleus"/>
    <property type="evidence" value="ECO:0007669"/>
    <property type="project" value="UniProtKB-ARBA"/>
</dbReference>
<protein>
    <recommendedName>
        <fullName evidence="3">tRNA-splicing endonuclease subunit Sen15 domain-containing protein</fullName>
    </recommendedName>
</protein>
<evidence type="ECO:0000259" key="3">
    <source>
        <dbReference type="Pfam" id="PF09631"/>
    </source>
</evidence>
<dbReference type="PANTHER" id="PTHR28582">
    <property type="entry name" value="TRNA-SPLICING ENDONUCLEASE SUBUNIT SEN15"/>
    <property type="match status" value="1"/>
</dbReference>
<dbReference type="Gene3D" id="3.40.1350.10">
    <property type="match status" value="1"/>
</dbReference>
<dbReference type="GO" id="GO:0003676">
    <property type="term" value="F:nucleic acid binding"/>
    <property type="evidence" value="ECO:0007669"/>
    <property type="project" value="InterPro"/>
</dbReference>
<dbReference type="InterPro" id="IPR036167">
    <property type="entry name" value="tRNA_intron_Endo_cat-like_sf"/>
</dbReference>
<evidence type="ECO:0000256" key="2">
    <source>
        <dbReference type="ARBA" id="ARBA00022694"/>
    </source>
</evidence>
<dbReference type="Proteomes" id="UP000297245">
    <property type="component" value="Unassembled WGS sequence"/>
</dbReference>
<keyword evidence="5" id="KW-1185">Reference proteome</keyword>
<dbReference type="Pfam" id="PF09631">
    <property type="entry name" value="Sen15"/>
    <property type="match status" value="1"/>
</dbReference>
<dbReference type="EMBL" id="ML179314">
    <property type="protein sequence ID" value="THU91144.1"/>
    <property type="molecule type" value="Genomic_DNA"/>
</dbReference>
<keyword evidence="2" id="KW-0819">tRNA processing</keyword>
<comment type="similarity">
    <text evidence="1">Belongs to the SEN15 family.</text>
</comment>
<dbReference type="SUPFAM" id="SSF53032">
    <property type="entry name" value="tRNA-intron endonuclease catalytic domain-like"/>
    <property type="match status" value="1"/>
</dbReference>
<dbReference type="InterPro" id="IPR018593">
    <property type="entry name" value="tRNA-endonuc_su_Sen15"/>
</dbReference>
<evidence type="ECO:0000313" key="5">
    <source>
        <dbReference type="Proteomes" id="UP000297245"/>
    </source>
</evidence>
<proteinExistence type="inferred from homology"/>
<evidence type="ECO:0000256" key="1">
    <source>
        <dbReference type="ARBA" id="ARBA00006091"/>
    </source>
</evidence>